<evidence type="ECO:0000256" key="1">
    <source>
        <dbReference type="ARBA" id="ARBA00022729"/>
    </source>
</evidence>
<dbReference type="InterPro" id="IPR038408">
    <property type="entry name" value="GNK2_sf"/>
</dbReference>
<dbReference type="AlphaFoldDB" id="A0A7C9A0R1"/>
<feature type="domain" description="Gnk2-homologous" evidence="4">
    <location>
        <begin position="29"/>
        <end position="130"/>
    </location>
</feature>
<proteinExistence type="predicted"/>
<accession>A0A7C9A0R1</accession>
<reference evidence="5" key="2">
    <citation type="submission" date="2020-07" db="EMBL/GenBank/DDBJ databases">
        <authorList>
            <person name="Vera ALvarez R."/>
            <person name="Arias-Moreno D.M."/>
            <person name="Jimenez-Jacinto V."/>
            <person name="Jimenez-Bremont J.F."/>
            <person name="Swaminathan K."/>
            <person name="Moose S.P."/>
            <person name="Guerrero-Gonzalez M.L."/>
            <person name="Marino-Ramirez L."/>
            <person name="Landsman D."/>
            <person name="Rodriguez-Kessler M."/>
            <person name="Delgado-Sanchez P."/>
        </authorList>
    </citation>
    <scope>NUCLEOTIDE SEQUENCE</scope>
    <source>
        <tissue evidence="5">Cladode</tissue>
    </source>
</reference>
<feature type="signal peptide" evidence="3">
    <location>
        <begin position="1"/>
        <end position="26"/>
    </location>
</feature>
<evidence type="ECO:0000259" key="4">
    <source>
        <dbReference type="PROSITE" id="PS51473"/>
    </source>
</evidence>
<evidence type="ECO:0000313" key="5">
    <source>
        <dbReference type="EMBL" id="MBA4654295.1"/>
    </source>
</evidence>
<sequence>MAVFRFLYLLFLLLSVISLIIPKSTSEPTYLDSVCPITKAFAPNSNYQAKLNTLFHSLSSNASVSAFFSSSANSIVYGLFLCRGDLNTTACSECVSAATTVDLPQKYCRNRKVAVIWYDECMVRYSNHPVSEKMETSPLFSQRNEHNTTRSLIGFSELLKKTMNDVVA</sequence>
<keyword evidence="1 3" id="KW-0732">Signal</keyword>
<dbReference type="Pfam" id="PF01657">
    <property type="entry name" value="Stress-antifung"/>
    <property type="match status" value="1"/>
</dbReference>
<protein>
    <recommendedName>
        <fullName evidence="4">Gnk2-homologous domain-containing protein</fullName>
    </recommendedName>
</protein>
<dbReference type="PANTHER" id="PTHR32099:SF42">
    <property type="entry name" value="CYSTEINE-RICH RECEPTOR-LIKE PROTEIN KINASE 9-RELATED"/>
    <property type="match status" value="1"/>
</dbReference>
<dbReference type="InterPro" id="IPR002902">
    <property type="entry name" value="GNK2"/>
</dbReference>
<feature type="chain" id="PRO_5028139307" description="Gnk2-homologous domain-containing protein" evidence="3">
    <location>
        <begin position="27"/>
        <end position="168"/>
    </location>
</feature>
<evidence type="ECO:0000256" key="2">
    <source>
        <dbReference type="ARBA" id="ARBA00022737"/>
    </source>
</evidence>
<evidence type="ECO:0000256" key="3">
    <source>
        <dbReference type="SAM" id="SignalP"/>
    </source>
</evidence>
<reference evidence="5" key="1">
    <citation type="journal article" date="2013" name="J. Plant Res.">
        <title>Effect of fungi and light on seed germination of three Opuntia species from semiarid lands of central Mexico.</title>
        <authorList>
            <person name="Delgado-Sanchez P."/>
            <person name="Jimenez-Bremont J.F."/>
            <person name="Guerrero-Gonzalez Mde L."/>
            <person name="Flores J."/>
        </authorList>
    </citation>
    <scope>NUCLEOTIDE SEQUENCE</scope>
    <source>
        <tissue evidence="5">Cladode</tissue>
    </source>
</reference>
<organism evidence="5">
    <name type="scientific">Opuntia streptacantha</name>
    <name type="common">Prickly pear cactus</name>
    <name type="synonym">Opuntia cardona</name>
    <dbReference type="NCBI Taxonomy" id="393608"/>
    <lineage>
        <taxon>Eukaryota</taxon>
        <taxon>Viridiplantae</taxon>
        <taxon>Streptophyta</taxon>
        <taxon>Embryophyta</taxon>
        <taxon>Tracheophyta</taxon>
        <taxon>Spermatophyta</taxon>
        <taxon>Magnoliopsida</taxon>
        <taxon>eudicotyledons</taxon>
        <taxon>Gunneridae</taxon>
        <taxon>Pentapetalae</taxon>
        <taxon>Caryophyllales</taxon>
        <taxon>Cactineae</taxon>
        <taxon>Cactaceae</taxon>
        <taxon>Opuntioideae</taxon>
        <taxon>Opuntia</taxon>
    </lineage>
</organism>
<dbReference type="Gene3D" id="3.30.430.20">
    <property type="entry name" value="Gnk2 domain, C-X8-C-X2-C motif"/>
    <property type="match status" value="1"/>
</dbReference>
<dbReference type="CDD" id="cd23509">
    <property type="entry name" value="Gnk2-like"/>
    <property type="match status" value="1"/>
</dbReference>
<keyword evidence="2" id="KW-0677">Repeat</keyword>
<dbReference type="EMBL" id="GISG01182924">
    <property type="protein sequence ID" value="MBA4654295.1"/>
    <property type="molecule type" value="Transcribed_RNA"/>
</dbReference>
<dbReference type="PANTHER" id="PTHR32099">
    <property type="entry name" value="CYSTEINE-RICH REPEAT SECRETORY PROTEIN"/>
    <property type="match status" value="1"/>
</dbReference>
<name>A0A7C9A0R1_OPUST</name>
<dbReference type="PROSITE" id="PS51473">
    <property type="entry name" value="GNK2"/>
    <property type="match status" value="1"/>
</dbReference>